<dbReference type="EMBL" id="JBHMCA010000031">
    <property type="protein sequence ID" value="MFB9444720.1"/>
    <property type="molecule type" value="Genomic_DNA"/>
</dbReference>
<feature type="compositionally biased region" description="Polar residues" evidence="1">
    <location>
        <begin position="9"/>
        <end position="24"/>
    </location>
</feature>
<gene>
    <name evidence="3" type="ORF">ACFFTR_16715</name>
</gene>
<name>A0ABV5M7B5_9ACTN</name>
<comment type="caution">
    <text evidence="3">The sequence shown here is derived from an EMBL/GenBank/DDBJ whole genome shotgun (WGS) entry which is preliminary data.</text>
</comment>
<dbReference type="Pfam" id="PF00652">
    <property type="entry name" value="Ricin_B_lectin"/>
    <property type="match status" value="1"/>
</dbReference>
<keyword evidence="4" id="KW-1185">Reference proteome</keyword>
<dbReference type="InterPro" id="IPR035992">
    <property type="entry name" value="Ricin_B-like_lectins"/>
</dbReference>
<dbReference type="InterPro" id="IPR000772">
    <property type="entry name" value="Ricin_B_lectin"/>
</dbReference>
<dbReference type="Proteomes" id="UP001589608">
    <property type="component" value="Unassembled WGS sequence"/>
</dbReference>
<reference evidence="3 4" key="1">
    <citation type="submission" date="2024-09" db="EMBL/GenBank/DDBJ databases">
        <authorList>
            <person name="Sun Q."/>
            <person name="Mori K."/>
        </authorList>
    </citation>
    <scope>NUCLEOTIDE SEQUENCE [LARGE SCALE GENOMIC DNA]</scope>
    <source>
        <strain evidence="3 4">JCM 3307</strain>
    </source>
</reference>
<feature type="non-terminal residue" evidence="3">
    <location>
        <position position="1"/>
    </location>
</feature>
<dbReference type="PROSITE" id="PS50231">
    <property type="entry name" value="RICIN_B_LECTIN"/>
    <property type="match status" value="1"/>
</dbReference>
<dbReference type="Gene3D" id="2.80.10.50">
    <property type="match status" value="1"/>
</dbReference>
<sequence>WDCNGVGGQNWQQQADGSLRNPQSGRCLDAPNATTTNGTRLQIWDCNGTTAQKFTLT</sequence>
<organism evidence="3 4">
    <name type="scientific">Dactylosporangium vinaceum</name>
    <dbReference type="NCBI Taxonomy" id="53362"/>
    <lineage>
        <taxon>Bacteria</taxon>
        <taxon>Bacillati</taxon>
        <taxon>Actinomycetota</taxon>
        <taxon>Actinomycetes</taxon>
        <taxon>Micromonosporales</taxon>
        <taxon>Micromonosporaceae</taxon>
        <taxon>Dactylosporangium</taxon>
    </lineage>
</organism>
<proteinExistence type="predicted"/>
<dbReference type="SUPFAM" id="SSF50370">
    <property type="entry name" value="Ricin B-like lectins"/>
    <property type="match status" value="1"/>
</dbReference>
<accession>A0ABV5M7B5</accession>
<evidence type="ECO:0000313" key="3">
    <source>
        <dbReference type="EMBL" id="MFB9444720.1"/>
    </source>
</evidence>
<feature type="region of interest" description="Disordered" evidence="1">
    <location>
        <begin position="1"/>
        <end position="32"/>
    </location>
</feature>
<protein>
    <submittedName>
        <fullName evidence="3">Ricin-type beta-trefoil lectin domain protein</fullName>
    </submittedName>
</protein>
<evidence type="ECO:0000313" key="4">
    <source>
        <dbReference type="Proteomes" id="UP001589608"/>
    </source>
</evidence>
<evidence type="ECO:0000256" key="1">
    <source>
        <dbReference type="SAM" id="MobiDB-lite"/>
    </source>
</evidence>
<dbReference type="RefSeq" id="WP_380028641.1">
    <property type="nucleotide sequence ID" value="NZ_JBHMCA010000031.1"/>
</dbReference>
<evidence type="ECO:0000259" key="2">
    <source>
        <dbReference type="Pfam" id="PF00652"/>
    </source>
</evidence>
<feature type="domain" description="Ricin B lectin" evidence="2">
    <location>
        <begin position="1"/>
        <end position="54"/>
    </location>
</feature>